<dbReference type="Proteomes" id="UP000609879">
    <property type="component" value="Unassembled WGS sequence"/>
</dbReference>
<evidence type="ECO:0000256" key="1">
    <source>
        <dbReference type="SAM" id="Phobius"/>
    </source>
</evidence>
<comment type="caution">
    <text evidence="2">The sequence shown here is derived from an EMBL/GenBank/DDBJ whole genome shotgun (WGS) entry which is preliminary data.</text>
</comment>
<feature type="transmembrane region" description="Helical" evidence="1">
    <location>
        <begin position="100"/>
        <end position="123"/>
    </location>
</feature>
<name>A0ABQ3Y2X1_9ACTN</name>
<feature type="transmembrane region" description="Helical" evidence="1">
    <location>
        <begin position="20"/>
        <end position="41"/>
    </location>
</feature>
<feature type="transmembrane region" description="Helical" evidence="1">
    <location>
        <begin position="129"/>
        <end position="151"/>
    </location>
</feature>
<evidence type="ECO:0000313" key="3">
    <source>
        <dbReference type="Proteomes" id="UP000609879"/>
    </source>
</evidence>
<dbReference type="RefSeq" id="WP_203762423.1">
    <property type="nucleotide sequence ID" value="NZ_BAAABO010000006.1"/>
</dbReference>
<protein>
    <recommendedName>
        <fullName evidence="4">PH domain-containing protein</fullName>
    </recommendedName>
</protein>
<organism evidence="2 3">
    <name type="scientific">Paractinoplanes deccanensis</name>
    <dbReference type="NCBI Taxonomy" id="113561"/>
    <lineage>
        <taxon>Bacteria</taxon>
        <taxon>Bacillati</taxon>
        <taxon>Actinomycetota</taxon>
        <taxon>Actinomycetes</taxon>
        <taxon>Micromonosporales</taxon>
        <taxon>Micromonosporaceae</taxon>
        <taxon>Paractinoplanes</taxon>
    </lineage>
</organism>
<keyword evidence="3" id="KW-1185">Reference proteome</keyword>
<keyword evidence="1" id="KW-0812">Transmembrane</keyword>
<reference evidence="2 3" key="1">
    <citation type="submission" date="2021-01" db="EMBL/GenBank/DDBJ databases">
        <title>Whole genome shotgun sequence of Actinoplanes deccanensis NBRC 13994.</title>
        <authorList>
            <person name="Komaki H."/>
            <person name="Tamura T."/>
        </authorList>
    </citation>
    <scope>NUCLEOTIDE SEQUENCE [LARGE SCALE GENOMIC DNA]</scope>
    <source>
        <strain evidence="2 3">NBRC 13994</strain>
    </source>
</reference>
<evidence type="ECO:0008006" key="4">
    <source>
        <dbReference type="Google" id="ProtNLM"/>
    </source>
</evidence>
<sequence length="252" mass="26580">MRDELPEDWPRPPRSARRVLTAAGLVVFALLLVFVTVGAAADGDAGAALLLGAGAVLLAHVAGLSVSLLRRPRAAVGGPAEGVTDQGEKGRAFRYSRWPYYWLSVTLGAAVVLAAGYAVLLALGGTTAGFVVAALLGGVALFLGWFLVVLLRLAPGVIVVTPTGVYHRSLVLEHFVPWHAVTGVEAQGPEPLLVVKAMPTPDMRVRRHTGRLGAFEGQFLPFLVARAFWLGGNAVPAYEALRELRPPRADAA</sequence>
<evidence type="ECO:0000313" key="2">
    <source>
        <dbReference type="EMBL" id="GID74315.1"/>
    </source>
</evidence>
<keyword evidence="1" id="KW-0472">Membrane</keyword>
<keyword evidence="1" id="KW-1133">Transmembrane helix</keyword>
<dbReference type="EMBL" id="BOMI01000057">
    <property type="protein sequence ID" value="GID74315.1"/>
    <property type="molecule type" value="Genomic_DNA"/>
</dbReference>
<feature type="transmembrane region" description="Helical" evidence="1">
    <location>
        <begin position="47"/>
        <end position="69"/>
    </location>
</feature>
<proteinExistence type="predicted"/>
<gene>
    <name evidence="2" type="ORF">Ade02nite_29560</name>
</gene>
<accession>A0ABQ3Y2X1</accession>